<dbReference type="EMBL" id="JBBNAG010000013">
    <property type="protein sequence ID" value="KAK9084390.1"/>
    <property type="molecule type" value="Genomic_DNA"/>
</dbReference>
<proteinExistence type="predicted"/>
<name>A0AAP0HIZ9_9MAGN</name>
<comment type="caution">
    <text evidence="1">The sequence shown here is derived from an EMBL/GenBank/DDBJ whole genome shotgun (WGS) entry which is preliminary data.</text>
</comment>
<evidence type="ECO:0000313" key="2">
    <source>
        <dbReference type="Proteomes" id="UP001419268"/>
    </source>
</evidence>
<accession>A0AAP0HIZ9</accession>
<gene>
    <name evidence="1" type="ORF">Scep_030861</name>
</gene>
<reference evidence="1 2" key="1">
    <citation type="submission" date="2024-01" db="EMBL/GenBank/DDBJ databases">
        <title>Genome assemblies of Stephania.</title>
        <authorList>
            <person name="Yang L."/>
        </authorList>
    </citation>
    <scope>NUCLEOTIDE SEQUENCE [LARGE SCALE GENOMIC DNA]</scope>
    <source>
        <strain evidence="1">JXDWG</strain>
        <tissue evidence="1">Leaf</tissue>
    </source>
</reference>
<evidence type="ECO:0000313" key="1">
    <source>
        <dbReference type="EMBL" id="KAK9084390.1"/>
    </source>
</evidence>
<keyword evidence="2" id="KW-1185">Reference proteome</keyword>
<organism evidence="1 2">
    <name type="scientific">Stephania cephalantha</name>
    <dbReference type="NCBI Taxonomy" id="152367"/>
    <lineage>
        <taxon>Eukaryota</taxon>
        <taxon>Viridiplantae</taxon>
        <taxon>Streptophyta</taxon>
        <taxon>Embryophyta</taxon>
        <taxon>Tracheophyta</taxon>
        <taxon>Spermatophyta</taxon>
        <taxon>Magnoliopsida</taxon>
        <taxon>Ranunculales</taxon>
        <taxon>Menispermaceae</taxon>
        <taxon>Menispermoideae</taxon>
        <taxon>Cissampelideae</taxon>
        <taxon>Stephania</taxon>
    </lineage>
</organism>
<sequence length="112" mass="12567">MTEANLFAEMGVQVTIEDFMLFIGMRHERLQYTEALKIRFFEIYPEKAGELELVSECKRSSLKVVVASSADQIKVNANLAAAGTPISIFVNGADKMRSDFPNESRIFGDLCR</sequence>
<dbReference type="AlphaFoldDB" id="A0AAP0HIZ9"/>
<dbReference type="Proteomes" id="UP001419268">
    <property type="component" value="Unassembled WGS sequence"/>
</dbReference>
<protein>
    <submittedName>
        <fullName evidence="1">Uncharacterized protein</fullName>
    </submittedName>
</protein>